<dbReference type="CDD" id="cd05233">
    <property type="entry name" value="SDR_c"/>
    <property type="match status" value="1"/>
</dbReference>
<dbReference type="FunFam" id="3.40.50.720:FF:000084">
    <property type="entry name" value="Short-chain dehydrogenase reductase"/>
    <property type="match status" value="1"/>
</dbReference>
<dbReference type="InterPro" id="IPR036291">
    <property type="entry name" value="NAD(P)-bd_dom_sf"/>
</dbReference>
<dbReference type="InterPro" id="IPR057326">
    <property type="entry name" value="KR_dom"/>
</dbReference>
<keyword evidence="2" id="KW-0560">Oxidoreductase</keyword>
<name>A0A0N1F7A7_9HYPH</name>
<evidence type="ECO:0000256" key="4">
    <source>
        <dbReference type="SAM" id="Phobius"/>
    </source>
</evidence>
<dbReference type="AlphaFoldDB" id="A0A0N1F7A7"/>
<dbReference type="GO" id="GO:0016491">
    <property type="term" value="F:oxidoreductase activity"/>
    <property type="evidence" value="ECO:0007669"/>
    <property type="project" value="UniProtKB-KW"/>
</dbReference>
<evidence type="ECO:0000256" key="1">
    <source>
        <dbReference type="ARBA" id="ARBA00006484"/>
    </source>
</evidence>
<keyword evidence="4" id="KW-1133">Transmembrane helix</keyword>
<dbReference type="SMART" id="SM00822">
    <property type="entry name" value="PKS_KR"/>
    <property type="match status" value="1"/>
</dbReference>
<dbReference type="SUPFAM" id="SSF51735">
    <property type="entry name" value="NAD(P)-binding Rossmann-fold domains"/>
    <property type="match status" value="1"/>
</dbReference>
<dbReference type="EMBL" id="LGSZ01000028">
    <property type="protein sequence ID" value="KPH81717.1"/>
    <property type="molecule type" value="Genomic_DNA"/>
</dbReference>
<reference evidence="6 7" key="1">
    <citation type="submission" date="2015-07" db="EMBL/GenBank/DDBJ databases">
        <title>Whole genome sequencing of Bosea vaviloviae isolated from cave pool.</title>
        <authorList>
            <person name="Tan N.E.H."/>
            <person name="Lee Y.P."/>
            <person name="Gan H.M."/>
            <person name="Barton H."/>
            <person name="Savka M.A."/>
        </authorList>
    </citation>
    <scope>NUCLEOTIDE SEQUENCE [LARGE SCALE GENOMIC DNA]</scope>
    <source>
        <strain evidence="6 7">SD260</strain>
    </source>
</reference>
<dbReference type="PRINTS" id="PR00080">
    <property type="entry name" value="SDRFAMILY"/>
</dbReference>
<keyword evidence="7" id="KW-1185">Reference proteome</keyword>
<proteinExistence type="inferred from homology"/>
<dbReference type="Proteomes" id="UP000037822">
    <property type="component" value="Unassembled WGS sequence"/>
</dbReference>
<keyword evidence="4" id="KW-0472">Membrane</keyword>
<dbReference type="NCBIfam" id="NF004791">
    <property type="entry name" value="PRK06138.1"/>
    <property type="match status" value="1"/>
</dbReference>
<evidence type="ECO:0000313" key="7">
    <source>
        <dbReference type="Proteomes" id="UP000037822"/>
    </source>
</evidence>
<evidence type="ECO:0000256" key="2">
    <source>
        <dbReference type="ARBA" id="ARBA00023002"/>
    </source>
</evidence>
<accession>A0A0N1F7A7</accession>
<evidence type="ECO:0000259" key="5">
    <source>
        <dbReference type="SMART" id="SM00822"/>
    </source>
</evidence>
<dbReference type="PRINTS" id="PR00081">
    <property type="entry name" value="GDHRDH"/>
</dbReference>
<dbReference type="PATRIC" id="fig|1526658.3.peg.2347"/>
<dbReference type="NCBIfam" id="NF005559">
    <property type="entry name" value="PRK07231.1"/>
    <property type="match status" value="1"/>
</dbReference>
<evidence type="ECO:0000256" key="3">
    <source>
        <dbReference type="ARBA" id="ARBA00023027"/>
    </source>
</evidence>
<organism evidence="6 7">
    <name type="scientific">Bosea vaviloviae</name>
    <dbReference type="NCBI Taxonomy" id="1526658"/>
    <lineage>
        <taxon>Bacteria</taxon>
        <taxon>Pseudomonadati</taxon>
        <taxon>Pseudomonadota</taxon>
        <taxon>Alphaproteobacteria</taxon>
        <taxon>Hyphomicrobiales</taxon>
        <taxon>Boseaceae</taxon>
        <taxon>Bosea</taxon>
    </lineage>
</organism>
<feature type="transmembrane region" description="Helical" evidence="4">
    <location>
        <begin position="7"/>
        <end position="26"/>
    </location>
</feature>
<dbReference type="InterPro" id="IPR051122">
    <property type="entry name" value="SDR_DHRS6-like"/>
</dbReference>
<dbReference type="PANTHER" id="PTHR43477:SF4">
    <property type="entry name" value="DEHYDROGENASE_REDUCTASE SDR FAMILY MEMBER 6"/>
    <property type="match status" value="1"/>
</dbReference>
<comment type="caution">
    <text evidence="6">The sequence shown here is derived from an EMBL/GenBank/DDBJ whole genome shotgun (WGS) entry which is preliminary data.</text>
</comment>
<keyword evidence="4" id="KW-0812">Transmembrane</keyword>
<feature type="domain" description="Ketoreductase" evidence="5">
    <location>
        <begin position="6"/>
        <end position="193"/>
    </location>
</feature>
<comment type="similarity">
    <text evidence="1">Belongs to the short-chain dehydrogenases/reductases (SDR) family.</text>
</comment>
<keyword evidence="3" id="KW-0520">NAD</keyword>
<protein>
    <submittedName>
        <fullName evidence="6">Short-chain dehydrogenase</fullName>
    </submittedName>
</protein>
<dbReference type="Gene3D" id="3.40.50.720">
    <property type="entry name" value="NAD(P)-binding Rossmann-like Domain"/>
    <property type="match status" value="1"/>
</dbReference>
<dbReference type="PANTHER" id="PTHR43477">
    <property type="entry name" value="DIHYDROANTICAPSIN 7-DEHYDROGENASE"/>
    <property type="match status" value="1"/>
</dbReference>
<sequence>MRLEGKVVLVTGAGSGIGLAISVLFAREGARLALVDRDEAGLAETAALIGGAGGEAIIQAGDVGLPGFADAAVAACSERFGGIDVLVTAAGFSCGGTVTTTAPEDWDAVFRANVGGTFLFARAAIPLMQARGGGAIVTFASQLALAGGRGNSAYIAAKGAILSLTRTMALDYAADSIRVNAIAPGAIDTPMLRRSFARHADPEPLREASRNRHALKRFGRAQEVAQAALYLASDASSFSTGTTLVVDGGWLAA</sequence>
<dbReference type="RefSeq" id="WP_054208558.1">
    <property type="nucleotide sequence ID" value="NZ_LGSZ01000028.1"/>
</dbReference>
<dbReference type="Pfam" id="PF13561">
    <property type="entry name" value="adh_short_C2"/>
    <property type="match status" value="1"/>
</dbReference>
<evidence type="ECO:0000313" key="6">
    <source>
        <dbReference type="EMBL" id="KPH81717.1"/>
    </source>
</evidence>
<gene>
    <name evidence="6" type="ORF">AE618_08325</name>
</gene>
<dbReference type="OrthoDB" id="7568484at2"/>
<dbReference type="InterPro" id="IPR002347">
    <property type="entry name" value="SDR_fam"/>
</dbReference>